<keyword evidence="3" id="KW-1185">Reference proteome</keyword>
<comment type="caution">
    <text evidence="2">The sequence shown here is derived from an EMBL/GenBank/DDBJ whole genome shotgun (WGS) entry which is preliminary data.</text>
</comment>
<dbReference type="RefSeq" id="WP_380224563.1">
    <property type="nucleotide sequence ID" value="NZ_JBHSML010000007.1"/>
</dbReference>
<feature type="chain" id="PRO_5045102902" evidence="1">
    <location>
        <begin position="21"/>
        <end position="107"/>
    </location>
</feature>
<keyword evidence="1" id="KW-0732">Signal</keyword>
<dbReference type="Proteomes" id="UP001596150">
    <property type="component" value="Unassembled WGS sequence"/>
</dbReference>
<feature type="signal peptide" evidence="1">
    <location>
        <begin position="1"/>
        <end position="20"/>
    </location>
</feature>
<name>A0ABW0PWZ9_9HYPH</name>
<protein>
    <submittedName>
        <fullName evidence="2">Uncharacterized protein</fullName>
    </submittedName>
</protein>
<evidence type="ECO:0000256" key="1">
    <source>
        <dbReference type="SAM" id="SignalP"/>
    </source>
</evidence>
<evidence type="ECO:0000313" key="2">
    <source>
        <dbReference type="EMBL" id="MFC5517160.1"/>
    </source>
</evidence>
<proteinExistence type="predicted"/>
<gene>
    <name evidence="2" type="ORF">ACFPP9_15350</name>
</gene>
<organism evidence="2 3">
    <name type="scientific">Kaistia terrae</name>
    <dbReference type="NCBI Taxonomy" id="537017"/>
    <lineage>
        <taxon>Bacteria</taxon>
        <taxon>Pseudomonadati</taxon>
        <taxon>Pseudomonadota</taxon>
        <taxon>Alphaproteobacteria</taxon>
        <taxon>Hyphomicrobiales</taxon>
        <taxon>Kaistiaceae</taxon>
        <taxon>Kaistia</taxon>
    </lineage>
</organism>
<evidence type="ECO:0000313" key="3">
    <source>
        <dbReference type="Proteomes" id="UP001596150"/>
    </source>
</evidence>
<dbReference type="EMBL" id="JBHSML010000007">
    <property type="protein sequence ID" value="MFC5517160.1"/>
    <property type="molecule type" value="Genomic_DNA"/>
</dbReference>
<accession>A0ABW0PWZ9</accession>
<reference evidence="3" key="1">
    <citation type="journal article" date="2019" name="Int. J. Syst. Evol. Microbiol.">
        <title>The Global Catalogue of Microorganisms (GCM) 10K type strain sequencing project: providing services to taxonomists for standard genome sequencing and annotation.</title>
        <authorList>
            <consortium name="The Broad Institute Genomics Platform"/>
            <consortium name="The Broad Institute Genome Sequencing Center for Infectious Disease"/>
            <person name="Wu L."/>
            <person name="Ma J."/>
        </authorList>
    </citation>
    <scope>NUCLEOTIDE SEQUENCE [LARGE SCALE GENOMIC DNA]</scope>
    <source>
        <strain evidence="3">KACC 12633</strain>
    </source>
</reference>
<sequence>MWSALFGVLAIFISLTSAMAQGSTRIDTPGLFNQPNLFAQPKLFTAPQPSVRMPNAPKARSMTGSQCRTLQGTCLTGRLEQVGDRCFCRNSKGAVLQGTTEIPRRGR</sequence>